<keyword evidence="3" id="KW-1185">Reference proteome</keyword>
<feature type="region of interest" description="Disordered" evidence="1">
    <location>
        <begin position="203"/>
        <end position="235"/>
    </location>
</feature>
<organism evidence="2 3">
    <name type="scientific">Euplotes crassus</name>
    <dbReference type="NCBI Taxonomy" id="5936"/>
    <lineage>
        <taxon>Eukaryota</taxon>
        <taxon>Sar</taxon>
        <taxon>Alveolata</taxon>
        <taxon>Ciliophora</taxon>
        <taxon>Intramacronucleata</taxon>
        <taxon>Spirotrichea</taxon>
        <taxon>Hypotrichia</taxon>
        <taxon>Euplotida</taxon>
        <taxon>Euplotidae</taxon>
        <taxon>Moneuplotes</taxon>
    </lineage>
</organism>
<feature type="compositionally biased region" description="Acidic residues" evidence="1">
    <location>
        <begin position="219"/>
        <end position="228"/>
    </location>
</feature>
<evidence type="ECO:0000313" key="2">
    <source>
        <dbReference type="EMBL" id="CAI2379596.1"/>
    </source>
</evidence>
<protein>
    <submittedName>
        <fullName evidence="2">Uncharacterized protein</fullName>
    </submittedName>
</protein>
<dbReference type="InterPro" id="IPR032675">
    <property type="entry name" value="LRR_dom_sf"/>
</dbReference>
<dbReference type="Gene3D" id="3.80.10.10">
    <property type="entry name" value="Ribonuclease Inhibitor"/>
    <property type="match status" value="1"/>
</dbReference>
<reference evidence="2" key="1">
    <citation type="submission" date="2023-07" db="EMBL/GenBank/DDBJ databases">
        <authorList>
            <consortium name="AG Swart"/>
            <person name="Singh M."/>
            <person name="Singh A."/>
            <person name="Seah K."/>
            <person name="Emmerich C."/>
        </authorList>
    </citation>
    <scope>NUCLEOTIDE SEQUENCE</scope>
    <source>
        <strain evidence="2">DP1</strain>
    </source>
</reference>
<evidence type="ECO:0000256" key="1">
    <source>
        <dbReference type="SAM" id="MobiDB-lite"/>
    </source>
</evidence>
<gene>
    <name evidence="2" type="ORF">ECRASSUSDP1_LOCUS21008</name>
</gene>
<name>A0AAD2D4G5_EUPCR</name>
<proteinExistence type="predicted"/>
<accession>A0AAD2D4G5</accession>
<dbReference type="Proteomes" id="UP001295684">
    <property type="component" value="Unassembled WGS sequence"/>
</dbReference>
<dbReference type="AlphaFoldDB" id="A0AAD2D4G5"/>
<comment type="caution">
    <text evidence="2">The sequence shown here is derived from an EMBL/GenBank/DDBJ whole genome shotgun (WGS) entry which is preliminary data.</text>
</comment>
<dbReference type="EMBL" id="CAMPGE010021453">
    <property type="protein sequence ID" value="CAI2379596.1"/>
    <property type="molecule type" value="Genomic_DNA"/>
</dbReference>
<sequence>MENKFPKCWRKKQVDLKAKEIIDYLNKDFVHNDIFVVKNSNLTSKILKSIDTISTPKNKNDCCSDAGPNMQMILNCQNKSKNTCTNKYQYLDEELFQPSSNPSDSTIKAKLHEDNNSIKIRIEKDLNQEPIRNFQLNENNSDDIKDHQISKVLNDKNSPEFIYSDGSCSSIKTSSNNSRIISGDENINHSSLCSKSKNLSGFSEKEECKTQPSKNSEPDNPETPEEDVPTEKYTKEEIKDLIDEAEEAVYKQRKIYFDQFNYKSLSEYLIKKNHDKLKLCVLNDLLLSEYDLSNLEEFCEFASDPRCKDLISISSQNKITVKLDMKKNIKVLSLIKSRPCEFETLELKVHEEKCEIFCNFLTNYFPENCRHFKLSCVYGHKLRINYYFNSLINLINRVTQELVIDSWKLTQDQMITIFKESECVHSLKFKWCILTLDSVPTFGSSLEGSNIKELTLDRNVYGDNDYGFEHLIQGLSQSNGFLENLNKIYIYGWGNTEETKQKLKKYVDIEKMVIDLRS</sequence>
<evidence type="ECO:0000313" key="3">
    <source>
        <dbReference type="Proteomes" id="UP001295684"/>
    </source>
</evidence>